<reference evidence="1 2" key="1">
    <citation type="journal article" date="2022" name="DNA Res.">
        <title>Chromosomal-level genome assembly of the orchid tree Bauhinia variegata (Leguminosae; Cercidoideae) supports the allotetraploid origin hypothesis of Bauhinia.</title>
        <authorList>
            <person name="Zhong Y."/>
            <person name="Chen Y."/>
            <person name="Zheng D."/>
            <person name="Pang J."/>
            <person name="Liu Y."/>
            <person name="Luo S."/>
            <person name="Meng S."/>
            <person name="Qian L."/>
            <person name="Wei D."/>
            <person name="Dai S."/>
            <person name="Zhou R."/>
        </authorList>
    </citation>
    <scope>NUCLEOTIDE SEQUENCE [LARGE SCALE GENOMIC DNA]</scope>
    <source>
        <strain evidence="1">BV-YZ2020</strain>
    </source>
</reference>
<dbReference type="Proteomes" id="UP000828941">
    <property type="component" value="Chromosome 4"/>
</dbReference>
<accession>A0ACB9PD56</accession>
<dbReference type="EMBL" id="CM039429">
    <property type="protein sequence ID" value="KAI4346568.1"/>
    <property type="molecule type" value="Genomic_DNA"/>
</dbReference>
<evidence type="ECO:0000313" key="2">
    <source>
        <dbReference type="Proteomes" id="UP000828941"/>
    </source>
</evidence>
<organism evidence="1 2">
    <name type="scientific">Bauhinia variegata</name>
    <name type="common">Purple orchid tree</name>
    <name type="synonym">Phanera variegata</name>
    <dbReference type="NCBI Taxonomy" id="167791"/>
    <lineage>
        <taxon>Eukaryota</taxon>
        <taxon>Viridiplantae</taxon>
        <taxon>Streptophyta</taxon>
        <taxon>Embryophyta</taxon>
        <taxon>Tracheophyta</taxon>
        <taxon>Spermatophyta</taxon>
        <taxon>Magnoliopsida</taxon>
        <taxon>eudicotyledons</taxon>
        <taxon>Gunneridae</taxon>
        <taxon>Pentapetalae</taxon>
        <taxon>rosids</taxon>
        <taxon>fabids</taxon>
        <taxon>Fabales</taxon>
        <taxon>Fabaceae</taxon>
        <taxon>Cercidoideae</taxon>
        <taxon>Cercideae</taxon>
        <taxon>Bauhiniinae</taxon>
        <taxon>Bauhinia</taxon>
    </lineage>
</organism>
<proteinExistence type="predicted"/>
<name>A0ACB9PD56_BAUVA</name>
<comment type="caution">
    <text evidence="1">The sequence shown here is derived from an EMBL/GenBank/DDBJ whole genome shotgun (WGS) entry which is preliminary data.</text>
</comment>
<gene>
    <name evidence="1" type="ORF">L6164_007453</name>
</gene>
<sequence length="566" mass="63524">MTVVSGSSRKSFRKRNAMLPGFRFHPTDEELVLYYLKKKIRGKKLRQNIIAETDVYKWNPEELPGQSVLQTGDRQWFFFSPRDRKYPNGARSNRATRQGYWKATGKDRNVTYHSRTVGVKKTLVFYKGRAPNGERTDWVMHEYTLDEEELKRCEGVEEYFALYKLFKKSGPGPKNGEQYGAPFKEEEWEDDDFVELNDTLVDDEEALTLTQQPHEVFTSIDSITVNEVQPSIDDDTLELIRRILDDEPIHDQLQETGCLPALAQAFAGASQTAMVDQFFAEPTATFHPSTEQFYLQPISDITQSAISHVHVSEAPEVTSAPKDQEELPLLHEGDFLEINDLLEPELTFSNVDKPLDNLQFEDGSSEFDLFHDASMFIQDIGPIDQENVPLPDMNVLGGNQDYQLLPYPEDATQTGGEFWIHAQGNDILALPEQSDVTFSLPTPGVVCDSAIVTAGGNQNQNRSAEDVATSSFSSALWSFVDSIPTTPASACEAVLANRAFERVSSFRRMKFNAKNTSVAAGNNTGTKKTAGRTGAFFLFLSVIVALCAFLWASMGTLKPLGRWNSW</sequence>
<protein>
    <submittedName>
        <fullName evidence="1">Uncharacterized protein</fullName>
    </submittedName>
</protein>
<keyword evidence="2" id="KW-1185">Reference proteome</keyword>
<evidence type="ECO:0000313" key="1">
    <source>
        <dbReference type="EMBL" id="KAI4346568.1"/>
    </source>
</evidence>